<dbReference type="InParanoid" id="A0A067M7M0"/>
<feature type="region of interest" description="Disordered" evidence="1">
    <location>
        <begin position="484"/>
        <end position="519"/>
    </location>
</feature>
<keyword evidence="3" id="KW-1185">Reference proteome</keyword>
<sequence length="812" mass="88129">MKENYSTLVQALRPANVSRAEPPAPSGLSLNSWTPSPPTFSPPTPSPPTPSPSSPSPPSPLPPTPSPSTPSPPTPSSSASPPIIPSLLIQLSRDHYPAVRYWTRDEWNTAQKDIDTTEPTQPSGSHAGSGKVGNVKMGFVEDENDVSIDGPKAVDIRARCREIWQNLRSRGLAPAKWGEATPQVDDYYRSQMHSGYPELRLCENHWKVDCIAAIYYTKWYARRRSRAEPSDASALDRATPATPATSGNNTGTMIDNFHPTPNASYIHAEASTDSSGILPTHVPPLPAGPSGDHIEPSTSAPFSLSPTYSELLAPLSRDDYPAVRFWTRDEWNIWEAEAGVAAEPVQTTEPGVRRRGRTRAANGENVTLQFVEDEDGISVSGYAATAIRSRCRQIWHQLLLHSLAPARWGDATTDSCDFYRSEMYTEFPELRLCEKHWKVDLVALLNYPNWWGRVTGKYPSGKKGTTAETAQPNPPLLSQVTGGITTDHASESPVPTPTAVDGSAQLSITPGANTSRPPTAVASRLLPLSASASPLGLASNYLELLAPLLRNNYPAVRHWTREGWNSSQEAAGSSAPTKETQKQARQRAAKGANVTMQFVERENGVVISGAGAGKIRIKCREVWQKLLNHGLAPVKWGDAAIDACNYYRSEMYAAYPELRLCGRHWKVDYIAYCIYSSWYAWITGKKSAPVGARPSAAPGIVAVQPIDIDGAGSANADPGAALASSAGNAGSTDTEGSWIMYPTPHSLSARNLFAVDFCKENPTGTNAQFEEQWRGIDPQTLKRYQNLSKKRRIEGKANGGEQTLTTEATGSI</sequence>
<feature type="region of interest" description="Disordered" evidence="1">
    <location>
        <begin position="113"/>
        <end position="132"/>
    </location>
</feature>
<dbReference type="PANTHER" id="PTHR24216:SF65">
    <property type="entry name" value="PAXILLIN-LIKE PROTEIN 1"/>
    <property type="match status" value="1"/>
</dbReference>
<proteinExistence type="predicted"/>
<dbReference type="AlphaFoldDB" id="A0A067M7M0"/>
<evidence type="ECO:0000313" key="3">
    <source>
        <dbReference type="Proteomes" id="UP000027195"/>
    </source>
</evidence>
<feature type="compositionally biased region" description="Pro residues" evidence="1">
    <location>
        <begin position="35"/>
        <end position="75"/>
    </location>
</feature>
<dbReference type="Proteomes" id="UP000027195">
    <property type="component" value="Unassembled WGS sequence"/>
</dbReference>
<reference evidence="3" key="1">
    <citation type="journal article" date="2014" name="Proc. Natl. Acad. Sci. U.S.A.">
        <title>Extensive sampling of basidiomycete genomes demonstrates inadequacy of the white-rot/brown-rot paradigm for wood decay fungi.</title>
        <authorList>
            <person name="Riley R."/>
            <person name="Salamov A.A."/>
            <person name="Brown D.W."/>
            <person name="Nagy L.G."/>
            <person name="Floudas D."/>
            <person name="Held B.W."/>
            <person name="Levasseur A."/>
            <person name="Lombard V."/>
            <person name="Morin E."/>
            <person name="Otillar R."/>
            <person name="Lindquist E.A."/>
            <person name="Sun H."/>
            <person name="LaButti K.M."/>
            <person name="Schmutz J."/>
            <person name="Jabbour D."/>
            <person name="Luo H."/>
            <person name="Baker S.E."/>
            <person name="Pisabarro A.G."/>
            <person name="Walton J.D."/>
            <person name="Blanchette R.A."/>
            <person name="Henrissat B."/>
            <person name="Martin F."/>
            <person name="Cullen D."/>
            <person name="Hibbett D.S."/>
            <person name="Grigoriev I.V."/>
        </authorList>
    </citation>
    <scope>NUCLEOTIDE SEQUENCE [LARGE SCALE GENOMIC DNA]</scope>
    <source>
        <strain evidence="3">FD-172 SS1</strain>
    </source>
</reference>
<dbReference type="OrthoDB" id="3235325at2759"/>
<feature type="region of interest" description="Disordered" evidence="1">
    <location>
        <begin position="228"/>
        <end position="258"/>
    </location>
</feature>
<feature type="compositionally biased region" description="Polar residues" evidence="1">
    <location>
        <begin position="567"/>
        <end position="578"/>
    </location>
</feature>
<dbReference type="HOGENOM" id="CLU_347481_0_0_1"/>
<protein>
    <submittedName>
        <fullName evidence="2">Uncharacterized protein</fullName>
    </submittedName>
</protein>
<evidence type="ECO:0000256" key="1">
    <source>
        <dbReference type="SAM" id="MobiDB-lite"/>
    </source>
</evidence>
<dbReference type="EMBL" id="KL198100">
    <property type="protein sequence ID" value="KDQ07817.1"/>
    <property type="molecule type" value="Genomic_DNA"/>
</dbReference>
<feature type="compositionally biased region" description="Polar residues" evidence="1">
    <location>
        <begin position="242"/>
        <end position="258"/>
    </location>
</feature>
<feature type="region of interest" description="Disordered" evidence="1">
    <location>
        <begin position="567"/>
        <end position="589"/>
    </location>
</feature>
<feature type="compositionally biased region" description="Polar residues" evidence="1">
    <location>
        <begin position="117"/>
        <end position="126"/>
    </location>
</feature>
<dbReference type="PANTHER" id="PTHR24216">
    <property type="entry name" value="PAXILLIN-RELATED"/>
    <property type="match status" value="1"/>
</dbReference>
<organism evidence="2 3">
    <name type="scientific">Botryobasidium botryosum (strain FD-172 SS1)</name>
    <dbReference type="NCBI Taxonomy" id="930990"/>
    <lineage>
        <taxon>Eukaryota</taxon>
        <taxon>Fungi</taxon>
        <taxon>Dikarya</taxon>
        <taxon>Basidiomycota</taxon>
        <taxon>Agaricomycotina</taxon>
        <taxon>Agaricomycetes</taxon>
        <taxon>Cantharellales</taxon>
        <taxon>Botryobasidiaceae</taxon>
        <taxon>Botryobasidium</taxon>
    </lineage>
</organism>
<feature type="compositionally biased region" description="Polar residues" evidence="1">
    <location>
        <begin position="504"/>
        <end position="517"/>
    </location>
</feature>
<evidence type="ECO:0000313" key="2">
    <source>
        <dbReference type="EMBL" id="KDQ07817.1"/>
    </source>
</evidence>
<feature type="region of interest" description="Disordered" evidence="1">
    <location>
        <begin position="1"/>
        <end position="83"/>
    </location>
</feature>
<dbReference type="STRING" id="930990.A0A067M7M0"/>
<gene>
    <name evidence="2" type="ORF">BOTBODRAFT_59750</name>
</gene>
<accession>A0A067M7M0</accession>
<name>A0A067M7M0_BOTB1</name>